<dbReference type="SUPFAM" id="SSF56112">
    <property type="entry name" value="Protein kinase-like (PK-like)"/>
    <property type="match status" value="1"/>
</dbReference>
<dbReference type="AlphaFoldDB" id="A0AAQ3S9X8"/>
<dbReference type="EMBL" id="CP144700">
    <property type="protein sequence ID" value="WVZ24669.1"/>
    <property type="molecule type" value="Genomic_DNA"/>
</dbReference>
<proteinExistence type="predicted"/>
<reference evidence="2 3" key="1">
    <citation type="journal article" date="2023" name="Life. Sci Alliance">
        <title>Evolutionary insights into 3D genome organization and epigenetic landscape of Vigna mungo.</title>
        <authorList>
            <person name="Junaid A."/>
            <person name="Singh B."/>
            <person name="Bhatia S."/>
        </authorList>
    </citation>
    <scope>NUCLEOTIDE SEQUENCE [LARGE SCALE GENOMIC DNA]</scope>
    <source>
        <strain evidence="2">Urdbean</strain>
    </source>
</reference>
<evidence type="ECO:0000256" key="1">
    <source>
        <dbReference type="SAM" id="MobiDB-lite"/>
    </source>
</evidence>
<organism evidence="2 3">
    <name type="scientific">Vigna mungo</name>
    <name type="common">Black gram</name>
    <name type="synonym">Phaseolus mungo</name>
    <dbReference type="NCBI Taxonomy" id="3915"/>
    <lineage>
        <taxon>Eukaryota</taxon>
        <taxon>Viridiplantae</taxon>
        <taxon>Streptophyta</taxon>
        <taxon>Embryophyta</taxon>
        <taxon>Tracheophyta</taxon>
        <taxon>Spermatophyta</taxon>
        <taxon>Magnoliopsida</taxon>
        <taxon>eudicotyledons</taxon>
        <taxon>Gunneridae</taxon>
        <taxon>Pentapetalae</taxon>
        <taxon>rosids</taxon>
        <taxon>fabids</taxon>
        <taxon>Fabales</taxon>
        <taxon>Fabaceae</taxon>
        <taxon>Papilionoideae</taxon>
        <taxon>50 kb inversion clade</taxon>
        <taxon>NPAAA clade</taxon>
        <taxon>indigoferoid/millettioid clade</taxon>
        <taxon>Phaseoleae</taxon>
        <taxon>Vigna</taxon>
    </lineage>
</organism>
<dbReference type="Proteomes" id="UP001374535">
    <property type="component" value="Chromosome 1"/>
</dbReference>
<evidence type="ECO:0000313" key="3">
    <source>
        <dbReference type="Proteomes" id="UP001374535"/>
    </source>
</evidence>
<name>A0AAQ3S9X8_VIGMU</name>
<evidence type="ECO:0000313" key="2">
    <source>
        <dbReference type="EMBL" id="WVZ24669.1"/>
    </source>
</evidence>
<dbReference type="PANTHER" id="PTHR27006:SF634">
    <property type="entry name" value="RECEPTOR-LIKE SERINE_THREONINE-PROTEIN KINASE"/>
    <property type="match status" value="1"/>
</dbReference>
<sequence length="106" mass="11962">MYQWKDHATLGILDLSIKEIFSEIEVNRCIQIGLLSVQPNPNARPTMAEIVSYISSYLIQLPCPREPAFGRLDRPGVLQELSSSQFTNGSTPFSINEMSMSEFLPR</sequence>
<accession>A0AAQ3S9X8</accession>
<keyword evidence="3" id="KW-1185">Reference proteome</keyword>
<dbReference type="PANTHER" id="PTHR27006">
    <property type="entry name" value="PROMASTIGOTE SURFACE ANTIGEN PROTEIN PSA"/>
    <property type="match status" value="1"/>
</dbReference>
<protein>
    <submittedName>
        <fullName evidence="2">Uncharacterized protein</fullName>
    </submittedName>
</protein>
<feature type="region of interest" description="Disordered" evidence="1">
    <location>
        <begin position="84"/>
        <end position="106"/>
    </location>
</feature>
<feature type="compositionally biased region" description="Polar residues" evidence="1">
    <location>
        <begin position="84"/>
        <end position="99"/>
    </location>
</feature>
<gene>
    <name evidence="2" type="ORF">V8G54_003213</name>
</gene>
<dbReference type="InterPro" id="IPR011009">
    <property type="entry name" value="Kinase-like_dom_sf"/>
</dbReference>